<keyword evidence="5" id="KW-0175">Coiled coil</keyword>
<comment type="subcellular location">
    <subcellularLocation>
        <location evidence="1">Membrane</location>
        <topology evidence="1">Multi-pass membrane protein</topology>
    </subcellularLocation>
</comment>
<feature type="compositionally biased region" description="Low complexity" evidence="6">
    <location>
        <begin position="358"/>
        <end position="386"/>
    </location>
</feature>
<evidence type="ECO:0000256" key="1">
    <source>
        <dbReference type="ARBA" id="ARBA00004141"/>
    </source>
</evidence>
<feature type="transmembrane region" description="Helical" evidence="7">
    <location>
        <begin position="93"/>
        <end position="115"/>
    </location>
</feature>
<feature type="compositionally biased region" description="Polar residues" evidence="6">
    <location>
        <begin position="473"/>
        <end position="491"/>
    </location>
</feature>
<feature type="coiled-coil region" evidence="5">
    <location>
        <begin position="32"/>
        <end position="59"/>
    </location>
</feature>
<dbReference type="Pfam" id="PF04144">
    <property type="entry name" value="SCAMP"/>
    <property type="match status" value="1"/>
</dbReference>
<accession>A0A8H5H5E1</accession>
<comment type="caution">
    <text evidence="8">The sequence shown here is derived from an EMBL/GenBank/DDBJ whole genome shotgun (WGS) entry which is preliminary data.</text>
</comment>
<gene>
    <name evidence="8" type="ORF">D9757_007724</name>
</gene>
<evidence type="ECO:0000256" key="3">
    <source>
        <dbReference type="ARBA" id="ARBA00022989"/>
    </source>
</evidence>
<reference evidence="8 9" key="1">
    <citation type="journal article" date="2020" name="ISME J.">
        <title>Uncovering the hidden diversity of litter-decomposition mechanisms in mushroom-forming fungi.</title>
        <authorList>
            <person name="Floudas D."/>
            <person name="Bentzer J."/>
            <person name="Ahren D."/>
            <person name="Johansson T."/>
            <person name="Persson P."/>
            <person name="Tunlid A."/>
        </authorList>
    </citation>
    <scope>NUCLEOTIDE SEQUENCE [LARGE SCALE GENOMIC DNA]</scope>
    <source>
        <strain evidence="8 9">CBS 406.79</strain>
    </source>
</reference>
<dbReference type="PANTHER" id="PTHR10687">
    <property type="entry name" value="SECRETORY CARRIER-ASSOCIATED MEMBRANE PROTEIN SCAMP"/>
    <property type="match status" value="1"/>
</dbReference>
<keyword evidence="2 7" id="KW-0812">Transmembrane</keyword>
<organism evidence="8 9">
    <name type="scientific">Collybiopsis confluens</name>
    <dbReference type="NCBI Taxonomy" id="2823264"/>
    <lineage>
        <taxon>Eukaryota</taxon>
        <taxon>Fungi</taxon>
        <taxon>Dikarya</taxon>
        <taxon>Basidiomycota</taxon>
        <taxon>Agaricomycotina</taxon>
        <taxon>Agaricomycetes</taxon>
        <taxon>Agaricomycetidae</taxon>
        <taxon>Agaricales</taxon>
        <taxon>Marasmiineae</taxon>
        <taxon>Omphalotaceae</taxon>
        <taxon>Collybiopsis</taxon>
    </lineage>
</organism>
<evidence type="ECO:0000256" key="4">
    <source>
        <dbReference type="ARBA" id="ARBA00023136"/>
    </source>
</evidence>
<feature type="compositionally biased region" description="Polar residues" evidence="6">
    <location>
        <begin position="1"/>
        <end position="14"/>
    </location>
</feature>
<feature type="compositionally biased region" description="Basic and acidic residues" evidence="6">
    <location>
        <begin position="507"/>
        <end position="523"/>
    </location>
</feature>
<proteinExistence type="predicted"/>
<keyword evidence="4 7" id="KW-0472">Membrane</keyword>
<feature type="region of interest" description="Disordered" evidence="6">
    <location>
        <begin position="426"/>
        <end position="538"/>
    </location>
</feature>
<feature type="compositionally biased region" description="Polar residues" evidence="6">
    <location>
        <begin position="338"/>
        <end position="357"/>
    </location>
</feature>
<evidence type="ECO:0000256" key="7">
    <source>
        <dbReference type="SAM" id="Phobius"/>
    </source>
</evidence>
<feature type="region of interest" description="Disordered" evidence="6">
    <location>
        <begin position="1"/>
        <end position="27"/>
    </location>
</feature>
<feature type="transmembrane region" description="Helical" evidence="7">
    <location>
        <begin position="127"/>
        <end position="147"/>
    </location>
</feature>
<evidence type="ECO:0000256" key="5">
    <source>
        <dbReference type="SAM" id="Coils"/>
    </source>
</evidence>
<dbReference type="GO" id="GO:0055038">
    <property type="term" value="C:recycling endosome membrane"/>
    <property type="evidence" value="ECO:0007669"/>
    <property type="project" value="TreeGrafter"/>
</dbReference>
<feature type="region of interest" description="Disordered" evidence="6">
    <location>
        <begin position="326"/>
        <end position="386"/>
    </location>
</feature>
<evidence type="ECO:0000256" key="2">
    <source>
        <dbReference type="ARBA" id="ARBA00022692"/>
    </source>
</evidence>
<dbReference type="GO" id="GO:0015031">
    <property type="term" value="P:protein transport"/>
    <property type="evidence" value="ECO:0007669"/>
    <property type="project" value="InterPro"/>
</dbReference>
<dbReference type="EMBL" id="JAACJN010000086">
    <property type="protein sequence ID" value="KAF5377038.1"/>
    <property type="molecule type" value="Genomic_DNA"/>
</dbReference>
<evidence type="ECO:0000313" key="8">
    <source>
        <dbReference type="EMBL" id="KAF5377038.1"/>
    </source>
</evidence>
<dbReference type="Proteomes" id="UP000518752">
    <property type="component" value="Unassembled WGS sequence"/>
</dbReference>
<keyword evidence="9" id="KW-1185">Reference proteome</keyword>
<evidence type="ECO:0000256" key="6">
    <source>
        <dbReference type="SAM" id="MobiDB-lite"/>
    </source>
</evidence>
<evidence type="ECO:0000313" key="9">
    <source>
        <dbReference type="Proteomes" id="UP000518752"/>
    </source>
</evidence>
<dbReference type="OrthoDB" id="3267813at2759"/>
<keyword evidence="3 7" id="KW-1133">Transmembrane helix</keyword>
<sequence>MNFNENPFASTHSLDANPFDDPAPSQADAARLENIRQREADLERRERELSAKAENLKHHGKNNWPFFFPLIYHDISEEIPEASRPLITRLYQLWLLLLATLILNMIACIFILIAGSQDGGRDVGASIGYLLVITVTSFLLCPIYNGYMKSSPAQCQNLSIGLSGSGQPPYNILIVPSGPSPLSNNSEVRKIISQEFSSNSVSFKLNYPAESQFVAVVSDSTGFGSGGTSATVEVISSSDSSCINATDPVSPLWFTHFDNFNQVVQCTPTRIWWDTTNVTGTPSFFGVIPGGESFVIPESQINATSELGTGFEWTPNIREGTTLHVIGNDAKGNGTGGSSRLTVGNNPNNDNSCLNQNSPSSTAGSPAGGSYPTDTSGDSTGGSSSSGGQVSIFLSVSSWTDEITALTLALSLAVLRTTQNRRFNEKPVDLLPAEEGDQPGEPPEYYRPDPFIVPEPTVDGTESSFGRPLSGSERPSSRSGTPDLASTSAGTRKTGAPRTLRPVNIIQHDDAGPSETAAKKEEAPETIELPPAYTNIRK</sequence>
<dbReference type="AlphaFoldDB" id="A0A8H5H5E1"/>
<protein>
    <submittedName>
        <fullName evidence="8">Uncharacterized protein</fullName>
    </submittedName>
</protein>
<dbReference type="PANTHER" id="PTHR10687:SF90">
    <property type="entry name" value="SECRETORY CARRIER MEMBRANE PROTEIN"/>
    <property type="match status" value="1"/>
</dbReference>
<name>A0A8H5H5E1_9AGAR</name>
<dbReference type="GO" id="GO:0032588">
    <property type="term" value="C:trans-Golgi network membrane"/>
    <property type="evidence" value="ECO:0007669"/>
    <property type="project" value="TreeGrafter"/>
</dbReference>
<dbReference type="InterPro" id="IPR007273">
    <property type="entry name" value="SCAMP"/>
</dbReference>